<evidence type="ECO:0000256" key="1">
    <source>
        <dbReference type="SAM" id="Phobius"/>
    </source>
</evidence>
<evidence type="ECO:0000313" key="3">
    <source>
        <dbReference type="Proteomes" id="UP000011758"/>
    </source>
</evidence>
<organism evidence="2 3">
    <name type="scientific">Eggerthia catenaformis OT 569 = DSM 20559</name>
    <dbReference type="NCBI Taxonomy" id="999415"/>
    <lineage>
        <taxon>Bacteria</taxon>
        <taxon>Bacillati</taxon>
        <taxon>Bacillota</taxon>
        <taxon>Erysipelotrichia</taxon>
        <taxon>Erysipelotrichales</taxon>
        <taxon>Coprobacillaceae</taxon>
        <taxon>Eggerthia</taxon>
    </lineage>
</organism>
<dbReference type="AlphaFoldDB" id="M2NE51"/>
<protein>
    <submittedName>
        <fullName evidence="2">Uncharacterized protein</fullName>
    </submittedName>
</protein>
<dbReference type="BioCyc" id="ECAT999415-HMP:GTTI-1267-MONOMER"/>
<keyword evidence="1" id="KW-0472">Membrane</keyword>
<comment type="caution">
    <text evidence="2">The sequence shown here is derived from an EMBL/GenBank/DDBJ whole genome shotgun (WGS) entry which is preliminary data.</text>
</comment>
<keyword evidence="1" id="KW-0812">Transmembrane</keyword>
<keyword evidence="1" id="KW-1133">Transmembrane helix</keyword>
<gene>
    <name evidence="2" type="ORF">HMPREF9943_01233</name>
</gene>
<keyword evidence="3" id="KW-1185">Reference proteome</keyword>
<feature type="transmembrane region" description="Helical" evidence="1">
    <location>
        <begin position="7"/>
        <end position="28"/>
    </location>
</feature>
<dbReference type="eggNOG" id="ENOG50334WX">
    <property type="taxonomic scope" value="Bacteria"/>
</dbReference>
<accession>M2NE51</accession>
<dbReference type="RefSeq" id="WP_004803174.1">
    <property type="nucleotide sequence ID" value="NZ_AUGJ01000015.1"/>
</dbReference>
<proteinExistence type="predicted"/>
<dbReference type="STRING" id="999415.HMPREF9943_01233"/>
<dbReference type="EMBL" id="AGEJ01000019">
    <property type="protein sequence ID" value="EMD16478.1"/>
    <property type="molecule type" value="Genomic_DNA"/>
</dbReference>
<dbReference type="Proteomes" id="UP000011758">
    <property type="component" value="Unassembled WGS sequence"/>
</dbReference>
<sequence length="74" mass="8456">MARKRSWTGIIFGIIWFLMALFVLINYLSGNLGSFYVPRILMIFYDIFGIIPGAIIQLVLSGLLVFFSAVPRRK</sequence>
<evidence type="ECO:0000313" key="2">
    <source>
        <dbReference type="EMBL" id="EMD16478.1"/>
    </source>
</evidence>
<feature type="transmembrane region" description="Helical" evidence="1">
    <location>
        <begin position="40"/>
        <end position="67"/>
    </location>
</feature>
<dbReference type="OrthoDB" id="2086302at2"/>
<name>M2NE51_9FIRM</name>
<reference evidence="2 3" key="1">
    <citation type="submission" date="2013-02" db="EMBL/GenBank/DDBJ databases">
        <title>The Genome Sequence of Lactobacillus catenaformis F0143.</title>
        <authorList>
            <consortium name="The Broad Institute Genome Sequencing Platform"/>
            <person name="Earl A."/>
            <person name="Ward D."/>
            <person name="Feldgarden M."/>
            <person name="Gevers D."/>
            <person name="Izard J."/>
            <person name="Blanton J.M."/>
            <person name="Mathney J."/>
            <person name="Dewhirst F.E."/>
            <person name="Young S.K."/>
            <person name="Zeng Q."/>
            <person name="Gargeya S."/>
            <person name="Fitzgerald M."/>
            <person name="Haas B."/>
            <person name="Abouelleil A."/>
            <person name="Alvarado L."/>
            <person name="Arachchi H.M."/>
            <person name="Berlin A."/>
            <person name="Chapman S.B."/>
            <person name="Gearin G."/>
            <person name="Goldberg J."/>
            <person name="Griggs A."/>
            <person name="Gujja S."/>
            <person name="Hansen M."/>
            <person name="Heiman D."/>
            <person name="Howarth C."/>
            <person name="Larimer J."/>
            <person name="Lui A."/>
            <person name="MacDonald P.J.P."/>
            <person name="McCowen C."/>
            <person name="Montmayeur A."/>
            <person name="Murphy C."/>
            <person name="Neiman D."/>
            <person name="Pearson M."/>
            <person name="Priest M."/>
            <person name="Roberts A."/>
            <person name="Saif S."/>
            <person name="Shea T."/>
            <person name="Sisk P."/>
            <person name="Stolte C."/>
            <person name="Sykes S."/>
            <person name="Wortman J."/>
            <person name="Nusbaum C."/>
            <person name="Birren B."/>
        </authorList>
    </citation>
    <scope>NUCLEOTIDE SEQUENCE [LARGE SCALE GENOMIC DNA]</scope>
    <source>
        <strain evidence="2 3">OT 569</strain>
    </source>
</reference>